<evidence type="ECO:0000313" key="2">
    <source>
        <dbReference type="EMBL" id="VEL21212.1"/>
    </source>
</evidence>
<comment type="caution">
    <text evidence="2">The sequence shown here is derived from an EMBL/GenBank/DDBJ whole genome shotgun (WGS) entry which is preliminary data.</text>
</comment>
<dbReference type="InterPro" id="IPR036388">
    <property type="entry name" value="WH-like_DNA-bd_sf"/>
</dbReference>
<organism evidence="2 3">
    <name type="scientific">Protopolystoma xenopodis</name>
    <dbReference type="NCBI Taxonomy" id="117903"/>
    <lineage>
        <taxon>Eukaryota</taxon>
        <taxon>Metazoa</taxon>
        <taxon>Spiralia</taxon>
        <taxon>Lophotrochozoa</taxon>
        <taxon>Platyhelminthes</taxon>
        <taxon>Monogenea</taxon>
        <taxon>Polyopisthocotylea</taxon>
        <taxon>Polystomatidea</taxon>
        <taxon>Polystomatidae</taxon>
        <taxon>Protopolystoma</taxon>
    </lineage>
</organism>
<dbReference type="InterPro" id="IPR009057">
    <property type="entry name" value="Homeodomain-like_sf"/>
</dbReference>
<dbReference type="PROSITE" id="PS50934">
    <property type="entry name" value="SWIRM"/>
    <property type="match status" value="1"/>
</dbReference>
<dbReference type="AlphaFoldDB" id="A0A3S5AIR0"/>
<keyword evidence="3" id="KW-1185">Reference proteome</keyword>
<gene>
    <name evidence="2" type="ORF">PXEA_LOCUS14652</name>
</gene>
<dbReference type="InterPro" id="IPR007526">
    <property type="entry name" value="SWIRM"/>
</dbReference>
<evidence type="ECO:0000259" key="1">
    <source>
        <dbReference type="PROSITE" id="PS50934"/>
    </source>
</evidence>
<dbReference type="Pfam" id="PF04433">
    <property type="entry name" value="SWIRM"/>
    <property type="match status" value="1"/>
</dbReference>
<dbReference type="SUPFAM" id="SSF46689">
    <property type="entry name" value="Homeodomain-like"/>
    <property type="match status" value="1"/>
</dbReference>
<accession>A0A3S5AIR0</accession>
<reference evidence="2" key="1">
    <citation type="submission" date="2018-11" db="EMBL/GenBank/DDBJ databases">
        <authorList>
            <consortium name="Pathogen Informatics"/>
        </authorList>
    </citation>
    <scope>NUCLEOTIDE SEQUENCE</scope>
</reference>
<dbReference type="EMBL" id="CAAALY010050170">
    <property type="protein sequence ID" value="VEL21212.1"/>
    <property type="molecule type" value="Genomic_DNA"/>
</dbReference>
<dbReference type="Gene3D" id="1.10.10.10">
    <property type="entry name" value="Winged helix-like DNA-binding domain superfamily/Winged helix DNA-binding domain"/>
    <property type="match status" value="1"/>
</dbReference>
<feature type="domain" description="SWIRM" evidence="1">
    <location>
        <begin position="1"/>
        <end position="41"/>
    </location>
</feature>
<sequence>MTFTACRRNLTGDVCAILRVHAFLEQWGLINYQVAAPLTATTGSGSGIVGIGNSGVAGVGSLAGLGLGVSEAAKLAVAASLGPPSTAHFHVLCDSASGLQPIGGQNQTAQKEMTLTAVANTAPPATSGPISAALGEALGSSETSKDSDSLNKVETSGQQVKLLDYMPDLSFICFSGIIIQSVLSCI</sequence>
<evidence type="ECO:0000313" key="3">
    <source>
        <dbReference type="Proteomes" id="UP000784294"/>
    </source>
</evidence>
<dbReference type="OrthoDB" id="118550at2759"/>
<dbReference type="Proteomes" id="UP000784294">
    <property type="component" value="Unassembled WGS sequence"/>
</dbReference>
<protein>
    <recommendedName>
        <fullName evidence="1">SWIRM domain-containing protein</fullName>
    </recommendedName>
</protein>
<proteinExistence type="predicted"/>
<name>A0A3S5AIR0_9PLAT</name>